<protein>
    <submittedName>
        <fullName evidence="2">Str. FM013</fullName>
    </submittedName>
</protein>
<proteinExistence type="predicted"/>
<dbReference type="EMBL" id="HG793136">
    <property type="protein sequence ID" value="CRL19607.1"/>
    <property type="molecule type" value="Genomic_DNA"/>
</dbReference>
<gene>
    <name evidence="2" type="ORF">PCAMFM013_S003g000398</name>
</gene>
<dbReference type="AlphaFoldDB" id="A0A0G4NZV8"/>
<organism evidence="2 3">
    <name type="scientific">Penicillium camemberti (strain FM 013)</name>
    <dbReference type="NCBI Taxonomy" id="1429867"/>
    <lineage>
        <taxon>Eukaryota</taxon>
        <taxon>Fungi</taxon>
        <taxon>Dikarya</taxon>
        <taxon>Ascomycota</taxon>
        <taxon>Pezizomycotina</taxon>
        <taxon>Eurotiomycetes</taxon>
        <taxon>Eurotiomycetidae</taxon>
        <taxon>Eurotiales</taxon>
        <taxon>Aspergillaceae</taxon>
        <taxon>Penicillium</taxon>
    </lineage>
</organism>
<reference evidence="2 3" key="1">
    <citation type="journal article" date="2014" name="Nat. Commun.">
        <title>Multiple recent horizontal transfers of a large genomic region in cheese making fungi.</title>
        <authorList>
            <person name="Cheeseman K."/>
            <person name="Ropars J."/>
            <person name="Renault P."/>
            <person name="Dupont J."/>
            <person name="Gouzy J."/>
            <person name="Branca A."/>
            <person name="Abraham A.L."/>
            <person name="Ceppi M."/>
            <person name="Conseiller E."/>
            <person name="Debuchy R."/>
            <person name="Malagnac F."/>
            <person name="Goarin A."/>
            <person name="Silar P."/>
            <person name="Lacoste S."/>
            <person name="Sallet E."/>
            <person name="Bensimon A."/>
            <person name="Giraud T."/>
            <person name="Brygoo Y."/>
        </authorList>
    </citation>
    <scope>NUCLEOTIDE SEQUENCE [LARGE SCALE GENOMIC DNA]</scope>
    <source>
        <strain evidence="3">FM 013</strain>
    </source>
</reference>
<evidence type="ECO:0000313" key="3">
    <source>
        <dbReference type="Proteomes" id="UP000053732"/>
    </source>
</evidence>
<dbReference type="Proteomes" id="UP000053732">
    <property type="component" value="Unassembled WGS sequence"/>
</dbReference>
<feature type="region of interest" description="Disordered" evidence="1">
    <location>
        <begin position="53"/>
        <end position="75"/>
    </location>
</feature>
<name>A0A0G4NZV8_PENC3</name>
<evidence type="ECO:0000313" key="2">
    <source>
        <dbReference type="EMBL" id="CRL19607.1"/>
    </source>
</evidence>
<keyword evidence="3" id="KW-1185">Reference proteome</keyword>
<feature type="compositionally biased region" description="Polar residues" evidence="1">
    <location>
        <begin position="53"/>
        <end position="66"/>
    </location>
</feature>
<sequence>MEDFNSETDSDYTSYWRDWNEERLSRACPTQPKGIRTLALVLGCCRDDLCKASASSTHTQRAQTQRAGPCLPRHK</sequence>
<evidence type="ECO:0000256" key="1">
    <source>
        <dbReference type="SAM" id="MobiDB-lite"/>
    </source>
</evidence>
<accession>A0A0G4NZV8</accession>